<dbReference type="PANTHER" id="PTHR42834:SF1">
    <property type="entry name" value="ENDONUCLEASE_EXONUCLEASE_PHOSPHATASE FAMILY PROTEIN (AFU_ORTHOLOGUE AFUA_3G09210)"/>
    <property type="match status" value="1"/>
</dbReference>
<comment type="caution">
    <text evidence="3">The sequence shown here is derived from an EMBL/GenBank/DDBJ whole genome shotgun (WGS) entry which is preliminary data.</text>
</comment>
<evidence type="ECO:0000256" key="1">
    <source>
        <dbReference type="SAM" id="SignalP"/>
    </source>
</evidence>
<dbReference type="InterPro" id="IPR047971">
    <property type="entry name" value="ExeM-like"/>
</dbReference>
<dbReference type="Gene3D" id="2.150.10.10">
    <property type="entry name" value="Serralysin-like metalloprotease, C-terminal"/>
    <property type="match status" value="1"/>
</dbReference>
<keyword evidence="4" id="KW-1185">Reference proteome</keyword>
<dbReference type="PROSITE" id="PS51841">
    <property type="entry name" value="LTD"/>
    <property type="match status" value="1"/>
</dbReference>
<dbReference type="InterPro" id="IPR001343">
    <property type="entry name" value="Hemolysn_Ca-bd"/>
</dbReference>
<reference evidence="4" key="1">
    <citation type="journal article" date="2019" name="Int. J. Syst. Evol. Microbiol.">
        <title>The Global Catalogue of Microorganisms (GCM) 10K type strain sequencing project: providing services to taxonomists for standard genome sequencing and annotation.</title>
        <authorList>
            <consortium name="The Broad Institute Genomics Platform"/>
            <consortium name="The Broad Institute Genome Sequencing Center for Infectious Disease"/>
            <person name="Wu L."/>
            <person name="Ma J."/>
        </authorList>
    </citation>
    <scope>NUCLEOTIDE SEQUENCE [LARGE SCALE GENOMIC DNA]</scope>
    <source>
        <strain evidence="4">SHR3</strain>
    </source>
</reference>
<dbReference type="InterPro" id="IPR036691">
    <property type="entry name" value="Endo/exonu/phosph_ase_sf"/>
</dbReference>
<protein>
    <submittedName>
        <fullName evidence="3">ExeM/NucH family extracellular endonuclease</fullName>
    </submittedName>
</protein>
<gene>
    <name evidence="3" type="ORF">ACFPTN_04945</name>
</gene>
<name>A0ABW1ANI3_9RHOO</name>
<dbReference type="Proteomes" id="UP001595974">
    <property type="component" value="Unassembled WGS sequence"/>
</dbReference>
<dbReference type="SUPFAM" id="SSF56219">
    <property type="entry name" value="DNase I-like"/>
    <property type="match status" value="1"/>
</dbReference>
<proteinExistence type="predicted"/>
<keyword evidence="3" id="KW-0378">Hydrolase</keyword>
<organism evidence="3 4">
    <name type="scientific">Thauera sinica</name>
    <dbReference type="NCBI Taxonomy" id="2665146"/>
    <lineage>
        <taxon>Bacteria</taxon>
        <taxon>Pseudomonadati</taxon>
        <taxon>Pseudomonadota</taxon>
        <taxon>Betaproteobacteria</taxon>
        <taxon>Rhodocyclales</taxon>
        <taxon>Zoogloeaceae</taxon>
        <taxon>Thauera</taxon>
    </lineage>
</organism>
<dbReference type="PANTHER" id="PTHR42834">
    <property type="entry name" value="ENDONUCLEASE/EXONUCLEASE/PHOSPHATASE FAMILY PROTEIN (AFU_ORTHOLOGUE AFUA_3G09210)"/>
    <property type="match status" value="1"/>
</dbReference>
<dbReference type="Gene3D" id="3.60.10.10">
    <property type="entry name" value="Endonuclease/exonuclease/phosphatase"/>
    <property type="match status" value="1"/>
</dbReference>
<dbReference type="InterPro" id="IPR018511">
    <property type="entry name" value="Hemolysin-typ_Ca-bd_CS"/>
</dbReference>
<dbReference type="Pfam" id="PF00932">
    <property type="entry name" value="LTD"/>
    <property type="match status" value="1"/>
</dbReference>
<evidence type="ECO:0000313" key="4">
    <source>
        <dbReference type="Proteomes" id="UP001595974"/>
    </source>
</evidence>
<dbReference type="InterPro" id="IPR011049">
    <property type="entry name" value="Serralysin-like_metalloprot_C"/>
</dbReference>
<evidence type="ECO:0000313" key="3">
    <source>
        <dbReference type="EMBL" id="MFC5768711.1"/>
    </source>
</evidence>
<feature type="chain" id="PRO_5046124939" evidence="1">
    <location>
        <begin position="32"/>
        <end position="995"/>
    </location>
</feature>
<sequence length="995" mass="102206">MSFRKIPAIGALSRALLTAGLLGATLGAAHAAPTDLLISEYVEGSGNNKAIELFNGTGANIDLAAGQYALRMYFNANTSVGLTINLTGTVAPGATYVIVPTNASAELQAVAAKIEGSSWFNGNDTVVLVKAGQVVDSIGKIAANPSTEWGTGLTSTADNTLRRKPTVTTGDTNPNDAFDPAVEWVGYPTNTFDGLGSHTLDGGTLNGLIVPVCPALGVTQGEAGSVTVSASDTDSRVNWLSATSSLPTGITLGALTPAAADGDSASALLSVAASTAVGNYAIGLQFANDDAQTANCTVNVTVSAAAGITRIPAIQGSGTVSPYAGQTVTTEGVVSAVFPGLSGFYMQDEDGDGDVTTSDGIFVYAPSVSATVGQRLRVTATVTEYYTVTELTSPTVQVLGVTNPPQPTDIELPEAVEGDLERYEGMLVRIVTPLTVSQTYFLGRYGQVTLAAGGALEVPTNRYPAGSAEVLALRDDNARRRILLDDGSSSQNPNPIPFIGANNTLRGGDTVQTITGVIDHGPVTTDTAADALRDYKIHPTVTPVFERSHPRTAAPEPVGGNVKVASFNVLNYFTTIDQAGSSCYPSGTRSDCRGADSAVEFTRQRDKIVAALRAVDADVIGLMEIENNGQVAVQNLVNALNQAVGSALYAAVGVPAGGSGTDAIRVAMIYKPSRVSLVGGALSDTDSVHNRPPLAQTFAAANGEKFSVVVNHFKSKSCGTASGANADLGDGQSCWNALRVQQADALHGFVKQLETSTGAGVLVIGDLNAYGKEDPINALTGAGLVDLSESEGLRYSYTFDGENGQLDHAIATQSLAARVSGLTLWHINTDEPSVIDYNTEYKPQDLYAPTAYRSSDHDPVVIGLSLVKTIAGTAGRDTLTGTAGDDVITGGAGPDTLTGGAGADVFVYRSVLDGTDTITDFVPGTDRLLLDELLASLGIAPASAWAAGNVRLVNVSGGVSVQIDADGTGPAPARALVTLRGVTAAQIDAARDLGL</sequence>
<dbReference type="Pfam" id="PF00353">
    <property type="entry name" value="HemolysinCabind"/>
    <property type="match status" value="1"/>
</dbReference>
<dbReference type="Pfam" id="PF03372">
    <property type="entry name" value="Exo_endo_phos"/>
    <property type="match status" value="1"/>
</dbReference>
<feature type="domain" description="LTD" evidence="2">
    <location>
        <begin position="25"/>
        <end position="145"/>
    </location>
</feature>
<feature type="signal peptide" evidence="1">
    <location>
        <begin position="1"/>
        <end position="31"/>
    </location>
</feature>
<dbReference type="NCBIfam" id="NF033681">
    <property type="entry name" value="ExeM_NucH_DNase"/>
    <property type="match status" value="1"/>
</dbReference>
<dbReference type="EMBL" id="JBHSOG010000014">
    <property type="protein sequence ID" value="MFC5768711.1"/>
    <property type="molecule type" value="Genomic_DNA"/>
</dbReference>
<dbReference type="PRINTS" id="PR00313">
    <property type="entry name" value="CABNDNGRPT"/>
</dbReference>
<dbReference type="GO" id="GO:0004519">
    <property type="term" value="F:endonuclease activity"/>
    <property type="evidence" value="ECO:0007669"/>
    <property type="project" value="UniProtKB-KW"/>
</dbReference>
<dbReference type="CDD" id="cd04486">
    <property type="entry name" value="YhcR_OBF_like"/>
    <property type="match status" value="1"/>
</dbReference>
<dbReference type="RefSeq" id="WP_198363107.1">
    <property type="nucleotide sequence ID" value="NZ_JBHSOG010000014.1"/>
</dbReference>
<evidence type="ECO:0000259" key="2">
    <source>
        <dbReference type="PROSITE" id="PS51841"/>
    </source>
</evidence>
<keyword evidence="1" id="KW-0732">Signal</keyword>
<accession>A0ABW1ANI3</accession>
<dbReference type="SUPFAM" id="SSF51120">
    <property type="entry name" value="beta-Roll"/>
    <property type="match status" value="1"/>
</dbReference>
<keyword evidence="3" id="KW-0255">Endonuclease</keyword>
<dbReference type="PROSITE" id="PS00330">
    <property type="entry name" value="HEMOLYSIN_CALCIUM"/>
    <property type="match status" value="2"/>
</dbReference>
<dbReference type="InterPro" id="IPR005135">
    <property type="entry name" value="Endo/exonuclease/phosphatase"/>
</dbReference>
<dbReference type="CDD" id="cd10283">
    <property type="entry name" value="MnuA_DNase1-like"/>
    <property type="match status" value="1"/>
</dbReference>
<keyword evidence="3" id="KW-0540">Nuclease</keyword>
<dbReference type="InterPro" id="IPR001322">
    <property type="entry name" value="Lamin_tail_dom"/>
</dbReference>